<comment type="caution">
    <text evidence="2">The sequence shown here is derived from an EMBL/GenBank/DDBJ whole genome shotgun (WGS) entry which is preliminary data.</text>
</comment>
<dbReference type="Proteomes" id="UP000323380">
    <property type="component" value="Unassembled WGS sequence"/>
</dbReference>
<dbReference type="Pfam" id="PF00144">
    <property type="entry name" value="Beta-lactamase"/>
    <property type="match status" value="1"/>
</dbReference>
<dbReference type="InterPro" id="IPR012338">
    <property type="entry name" value="Beta-lactam/transpept-like"/>
</dbReference>
<dbReference type="RefSeq" id="WP_067897301.1">
    <property type="nucleotide sequence ID" value="NZ_VSFG01000001.1"/>
</dbReference>
<evidence type="ECO:0000313" key="3">
    <source>
        <dbReference type="Proteomes" id="UP000323380"/>
    </source>
</evidence>
<dbReference type="PANTHER" id="PTHR43319">
    <property type="entry name" value="BETA-LACTAMASE-RELATED"/>
    <property type="match status" value="1"/>
</dbReference>
<evidence type="ECO:0000313" key="2">
    <source>
        <dbReference type="EMBL" id="TYB49003.1"/>
    </source>
</evidence>
<protein>
    <submittedName>
        <fullName evidence="2">Beta-lactamase family protein</fullName>
    </submittedName>
</protein>
<evidence type="ECO:0000259" key="1">
    <source>
        <dbReference type="Pfam" id="PF00144"/>
    </source>
</evidence>
<feature type="domain" description="Beta-lactamase-related" evidence="1">
    <location>
        <begin position="7"/>
        <end position="354"/>
    </location>
</feature>
<accession>A0A5D0NWE9</accession>
<dbReference type="SUPFAM" id="SSF56601">
    <property type="entry name" value="beta-lactamase/transpeptidase-like"/>
    <property type="match status" value="1"/>
</dbReference>
<dbReference type="Gene3D" id="3.40.710.10">
    <property type="entry name" value="DD-peptidase/beta-lactamase superfamily"/>
    <property type="match status" value="1"/>
</dbReference>
<dbReference type="PANTHER" id="PTHR43319:SF3">
    <property type="entry name" value="BETA-LACTAMASE-RELATED DOMAIN-CONTAINING PROTEIN"/>
    <property type="match status" value="1"/>
</dbReference>
<sequence length="366" mass="39139">MRDRIQDVLDRLVESGAETGVQVAVFRHGEQVVDAVAGAADAETRRPMLPDTPVYGSSAGKAMTATVVHVLAERGALAYDDPIVKYWPEFGAHGKGKTTVRHALTHSTGVPGLPEDTTPEDLCDWRKMCAAVEDARPWWEAGEKAGYHSQSFGYILGEVVRRATGRRISDVLRDEVARPLGIEDELFFGVPEEALPRVARLDDPSGTSDLPAELVASLPIFKVVNGYTAGPLKAMPNAEFGNRPDVLRADIPAGGTMSARAVARMMAALMDEVDGVRLVSPERFRALSAVARDDHDEVFGGPAARALGFLIGAPWPAEGRPVIGWGGSGGNGIFTDLASHTVIAVSKNRFTAGDFTTMKQIGTLIT</sequence>
<dbReference type="AlphaFoldDB" id="A0A5D0NWE9"/>
<dbReference type="InterPro" id="IPR052907">
    <property type="entry name" value="Beta-lactamase/esterase"/>
</dbReference>
<name>A0A5D0NWE9_9ACTN</name>
<gene>
    <name evidence="2" type="ORF">FXF69_07610</name>
</gene>
<organism evidence="2 3">
    <name type="scientific">Actinomadura chibensis</name>
    <dbReference type="NCBI Taxonomy" id="392828"/>
    <lineage>
        <taxon>Bacteria</taxon>
        <taxon>Bacillati</taxon>
        <taxon>Actinomycetota</taxon>
        <taxon>Actinomycetes</taxon>
        <taxon>Streptosporangiales</taxon>
        <taxon>Thermomonosporaceae</taxon>
        <taxon>Actinomadura</taxon>
    </lineage>
</organism>
<reference evidence="2 3" key="1">
    <citation type="submission" date="2019-08" db="EMBL/GenBank/DDBJ databases">
        <title>Actinomadura sp. nov. CYP1-5 isolated from mountain soil.</title>
        <authorList>
            <person name="Songsumanus A."/>
            <person name="Kuncharoen N."/>
            <person name="Kudo T."/>
            <person name="Yuki M."/>
            <person name="Igarashi Y."/>
            <person name="Tanasupawat S."/>
        </authorList>
    </citation>
    <scope>NUCLEOTIDE SEQUENCE [LARGE SCALE GENOMIC DNA]</scope>
    <source>
        <strain evidence="2 3">JCM 14158</strain>
    </source>
</reference>
<proteinExistence type="predicted"/>
<dbReference type="EMBL" id="VSFG01000001">
    <property type="protein sequence ID" value="TYB49003.1"/>
    <property type="molecule type" value="Genomic_DNA"/>
</dbReference>
<dbReference type="InterPro" id="IPR001466">
    <property type="entry name" value="Beta-lactam-related"/>
</dbReference>
<keyword evidence="3" id="KW-1185">Reference proteome</keyword>
<dbReference type="STRING" id="1220554.GCA_001552135_05448"/>